<comment type="similarity">
    <text evidence="5">Belongs to the protein N5-glutamine methyltransferase family. PrmC subfamily.</text>
</comment>
<dbReference type="Gene3D" id="1.10.8.10">
    <property type="entry name" value="DNA helicase RuvA subunit, C-terminal domain"/>
    <property type="match status" value="1"/>
</dbReference>
<dbReference type="EC" id="2.1.1.297" evidence="5"/>
<evidence type="ECO:0000313" key="8">
    <source>
        <dbReference type="EMBL" id="GFH39648.1"/>
    </source>
</evidence>
<dbReference type="PANTHER" id="PTHR18895">
    <property type="entry name" value="HEMK METHYLTRANSFERASE"/>
    <property type="match status" value="1"/>
</dbReference>
<dbReference type="EMBL" id="BLLH01000001">
    <property type="protein sequence ID" value="GFH39648.1"/>
    <property type="molecule type" value="Genomic_DNA"/>
</dbReference>
<evidence type="ECO:0000256" key="2">
    <source>
        <dbReference type="ARBA" id="ARBA00022679"/>
    </source>
</evidence>
<gene>
    <name evidence="8" type="primary">hemK</name>
    <name evidence="5" type="synonym">prmC</name>
    <name evidence="8" type="ORF">Hs20B_00460</name>
</gene>
<evidence type="ECO:0000256" key="5">
    <source>
        <dbReference type="HAMAP-Rule" id="MF_02126"/>
    </source>
</evidence>
<keyword evidence="2 5" id="KW-0808">Transferase</keyword>
<feature type="binding site" evidence="5">
    <location>
        <begin position="179"/>
        <end position="182"/>
    </location>
    <ligand>
        <name>substrate</name>
    </ligand>
</feature>
<keyword evidence="1 5" id="KW-0489">Methyltransferase</keyword>
<dbReference type="SUPFAM" id="SSF53335">
    <property type="entry name" value="S-adenosyl-L-methionine-dependent methyltransferases"/>
    <property type="match status" value="1"/>
</dbReference>
<feature type="binding site" evidence="5">
    <location>
        <position position="179"/>
    </location>
    <ligand>
        <name>S-adenosyl-L-methionine</name>
        <dbReference type="ChEBI" id="CHEBI:59789"/>
    </ligand>
</feature>
<dbReference type="InterPro" id="IPR004556">
    <property type="entry name" value="HemK-like"/>
</dbReference>
<dbReference type="InterPro" id="IPR029063">
    <property type="entry name" value="SAM-dependent_MTases_sf"/>
</dbReference>
<keyword evidence="3 5" id="KW-0949">S-adenosyl-L-methionine</keyword>
<proteinExistence type="inferred from homology"/>
<comment type="caution">
    <text evidence="5">Lacks conserved residue(s) required for the propagation of feature annotation.</text>
</comment>
<dbReference type="HAMAP" id="MF_02126">
    <property type="entry name" value="RF_methyltr_PrmC"/>
    <property type="match status" value="1"/>
</dbReference>
<dbReference type="InterPro" id="IPR007848">
    <property type="entry name" value="Small_mtfrase_dom"/>
</dbReference>
<protein>
    <recommendedName>
        <fullName evidence="5">Release factor glutamine methyltransferase</fullName>
        <shortName evidence="5">RF MTase</shortName>
        <ecNumber evidence="5">2.1.1.297</ecNumber>
    </recommendedName>
    <alternativeName>
        <fullName evidence="5">N5-glutamine methyltransferase PrmC</fullName>
    </alternativeName>
    <alternativeName>
        <fullName evidence="5">Protein-(glutamine-N5) MTase PrmC</fullName>
    </alternativeName>
    <alternativeName>
        <fullName evidence="5">Protein-glutamine N-methyltransferase PrmC</fullName>
    </alternativeName>
</protein>
<name>A0A6A0B586_9LACT</name>
<dbReference type="NCBIfam" id="TIGR03534">
    <property type="entry name" value="RF_mod_PrmC"/>
    <property type="match status" value="1"/>
</dbReference>
<feature type="domain" description="Methyltransferase small" evidence="6">
    <location>
        <begin position="106"/>
        <end position="188"/>
    </location>
</feature>
<dbReference type="Gene3D" id="3.40.50.150">
    <property type="entry name" value="Vaccinia Virus protein VP39"/>
    <property type="match status" value="1"/>
</dbReference>
<dbReference type="InterPro" id="IPR050320">
    <property type="entry name" value="N5-glutamine_MTase"/>
</dbReference>
<evidence type="ECO:0000259" key="6">
    <source>
        <dbReference type="Pfam" id="PF05175"/>
    </source>
</evidence>
<comment type="caution">
    <text evidence="8">The sequence shown here is derived from an EMBL/GenBank/DDBJ whole genome shotgun (WGS) entry which is preliminary data.</text>
</comment>
<dbReference type="NCBIfam" id="TIGR00536">
    <property type="entry name" value="hemK_fam"/>
    <property type="match status" value="1"/>
</dbReference>
<dbReference type="PANTHER" id="PTHR18895:SF74">
    <property type="entry name" value="MTRF1L RELEASE FACTOR GLUTAMINE METHYLTRANSFERASE"/>
    <property type="match status" value="1"/>
</dbReference>
<evidence type="ECO:0000256" key="1">
    <source>
        <dbReference type="ARBA" id="ARBA00022603"/>
    </source>
</evidence>
<keyword evidence="9" id="KW-1185">Reference proteome</keyword>
<dbReference type="PROSITE" id="PS00092">
    <property type="entry name" value="N6_MTASE"/>
    <property type="match status" value="1"/>
</dbReference>
<dbReference type="Pfam" id="PF05175">
    <property type="entry name" value="MTS"/>
    <property type="match status" value="1"/>
</dbReference>
<dbReference type="InterPro" id="IPR040758">
    <property type="entry name" value="PrmC_N"/>
</dbReference>
<evidence type="ECO:0000259" key="7">
    <source>
        <dbReference type="Pfam" id="PF17827"/>
    </source>
</evidence>
<dbReference type="GO" id="GO:0003676">
    <property type="term" value="F:nucleic acid binding"/>
    <property type="evidence" value="ECO:0007669"/>
    <property type="project" value="InterPro"/>
</dbReference>
<dbReference type="Pfam" id="PF17827">
    <property type="entry name" value="PrmC_N"/>
    <property type="match status" value="1"/>
</dbReference>
<dbReference type="InterPro" id="IPR019874">
    <property type="entry name" value="RF_methyltr_PrmC"/>
</dbReference>
<feature type="domain" description="Release factor glutamine methyltransferase N-terminal" evidence="7">
    <location>
        <begin position="18"/>
        <end position="69"/>
    </location>
</feature>
<evidence type="ECO:0000256" key="3">
    <source>
        <dbReference type="ARBA" id="ARBA00022691"/>
    </source>
</evidence>
<dbReference type="Proteomes" id="UP000475928">
    <property type="component" value="Unassembled WGS sequence"/>
</dbReference>
<dbReference type="GO" id="GO:0102559">
    <property type="term" value="F:peptide chain release factor N(5)-glutamine methyltransferase activity"/>
    <property type="evidence" value="ECO:0007669"/>
    <property type="project" value="UniProtKB-EC"/>
</dbReference>
<evidence type="ECO:0000256" key="4">
    <source>
        <dbReference type="ARBA" id="ARBA00048391"/>
    </source>
</evidence>
<dbReference type="InterPro" id="IPR002052">
    <property type="entry name" value="DNA_methylase_N6_adenine_CS"/>
</dbReference>
<evidence type="ECO:0000313" key="9">
    <source>
        <dbReference type="Proteomes" id="UP000475928"/>
    </source>
</evidence>
<feature type="binding site" evidence="5">
    <location>
        <position position="137"/>
    </location>
    <ligand>
        <name>S-adenosyl-L-methionine</name>
        <dbReference type="ChEBI" id="CHEBI:59789"/>
    </ligand>
</feature>
<accession>A0A6A0B586</accession>
<comment type="catalytic activity">
    <reaction evidence="4 5">
        <text>L-glutaminyl-[peptide chain release factor] + S-adenosyl-L-methionine = N(5)-methyl-L-glutaminyl-[peptide chain release factor] + S-adenosyl-L-homocysteine + H(+)</text>
        <dbReference type="Rhea" id="RHEA:42896"/>
        <dbReference type="Rhea" id="RHEA-COMP:10271"/>
        <dbReference type="Rhea" id="RHEA-COMP:10272"/>
        <dbReference type="ChEBI" id="CHEBI:15378"/>
        <dbReference type="ChEBI" id="CHEBI:30011"/>
        <dbReference type="ChEBI" id="CHEBI:57856"/>
        <dbReference type="ChEBI" id="CHEBI:59789"/>
        <dbReference type="ChEBI" id="CHEBI:61891"/>
        <dbReference type="EC" id="2.1.1.297"/>
    </reaction>
</comment>
<dbReference type="AlphaFoldDB" id="A0A6A0B586"/>
<sequence length="272" mass="30581">MTYLQTFQQYEQELARPEELRYVFRYARHLSYTDLIMMLNSEITPADAAFLAEIAKRLLADEPAQYIVGETEFYGLTVNVDARALIPRPETEELVALILAENNGRDSLKVLDIGTGTGVIALSLAKKQPTWQVTATDISSEALDLARENTAKNGIANLTFQVSDVFDNLSGKYDIIISNPPYIADFEAADMAKNVLDYEPHLALFAENDGFAIYQKIAEKSAKFLSQTGKIYLEIGYLQGARVRQIFKEQLPEKRIRVLKDLSGKDRMIAID</sequence>
<comment type="function">
    <text evidence="5">Methylates the class 1 translation termination release factors RF1/PrfA and RF2/PrfB on the glutamine residue of the universally conserved GGQ motif.</text>
</comment>
<dbReference type="RefSeq" id="WP_172354465.1">
    <property type="nucleotide sequence ID" value="NZ_BLLH01000001.1"/>
</dbReference>
<dbReference type="GO" id="GO:0032259">
    <property type="term" value="P:methylation"/>
    <property type="evidence" value="ECO:0007669"/>
    <property type="project" value="UniProtKB-KW"/>
</dbReference>
<feature type="binding site" evidence="5">
    <location>
        <begin position="114"/>
        <end position="118"/>
    </location>
    <ligand>
        <name>S-adenosyl-L-methionine</name>
        <dbReference type="ChEBI" id="CHEBI:59789"/>
    </ligand>
</feature>
<organism evidence="8 9">
    <name type="scientific">Pseudolactococcus insecticola</name>
    <dbReference type="NCBI Taxonomy" id="2709158"/>
    <lineage>
        <taxon>Bacteria</taxon>
        <taxon>Bacillati</taxon>
        <taxon>Bacillota</taxon>
        <taxon>Bacilli</taxon>
        <taxon>Lactobacillales</taxon>
        <taxon>Streptococcaceae</taxon>
        <taxon>Pseudolactococcus</taxon>
    </lineage>
</organism>
<reference evidence="8 9" key="1">
    <citation type="submission" date="2020-02" db="EMBL/GenBank/DDBJ databases">
        <title>Draft genome sequence of Lactococcus sp. Hs20B0-1.</title>
        <authorList>
            <person name="Noda S."/>
            <person name="Yuki M."/>
            <person name="Ohkuma M."/>
        </authorList>
    </citation>
    <scope>NUCLEOTIDE SEQUENCE [LARGE SCALE GENOMIC DNA]</scope>
    <source>
        <strain evidence="8 9">Hs20B0-1</strain>
    </source>
</reference>
<dbReference type="CDD" id="cd02440">
    <property type="entry name" value="AdoMet_MTases"/>
    <property type="match status" value="1"/>
</dbReference>